<evidence type="ECO:0000256" key="2">
    <source>
        <dbReference type="ARBA" id="ARBA00022598"/>
    </source>
</evidence>
<dbReference type="PIRSF" id="PIRSF006588">
    <property type="entry name" value="TyrRS_arch_euk"/>
    <property type="match status" value="1"/>
</dbReference>
<evidence type="ECO:0000256" key="3">
    <source>
        <dbReference type="ARBA" id="ARBA00022741"/>
    </source>
</evidence>
<dbReference type="InterPro" id="IPR002307">
    <property type="entry name" value="Tyr-tRNA-ligase"/>
</dbReference>
<evidence type="ECO:0000256" key="6">
    <source>
        <dbReference type="ARBA" id="ARBA00023146"/>
    </source>
</evidence>
<organism evidence="10">
    <name type="scientific">uncultured Poseidoniia archaeon</name>
    <dbReference type="NCBI Taxonomy" id="1697135"/>
    <lineage>
        <taxon>Archaea</taxon>
        <taxon>Methanobacteriati</taxon>
        <taxon>Thermoplasmatota</taxon>
        <taxon>Candidatus Poseidoniia</taxon>
        <taxon>environmental samples</taxon>
    </lineage>
</organism>
<comment type="similarity">
    <text evidence="9">Belongs to the class-I aminoacyl-tRNA synthetase family.</text>
</comment>
<dbReference type="PRINTS" id="PR01040">
    <property type="entry name" value="TRNASYNTHTYR"/>
</dbReference>
<dbReference type="AlphaFoldDB" id="A0A1B1TBN2"/>
<evidence type="ECO:0000256" key="9">
    <source>
        <dbReference type="RuleBase" id="RU363036"/>
    </source>
</evidence>
<dbReference type="GO" id="GO:0005524">
    <property type="term" value="F:ATP binding"/>
    <property type="evidence" value="ECO:0007669"/>
    <property type="project" value="UniProtKB-KW"/>
</dbReference>
<dbReference type="Gene3D" id="3.40.50.620">
    <property type="entry name" value="HUPs"/>
    <property type="match status" value="1"/>
</dbReference>
<keyword evidence="4 9" id="KW-0067">ATP-binding</keyword>
<evidence type="ECO:0000313" key="10">
    <source>
        <dbReference type="EMBL" id="ANV79688.1"/>
    </source>
</evidence>
<proteinExistence type="inferred from homology"/>
<reference evidence="10" key="1">
    <citation type="submission" date="2014-11" db="EMBL/GenBank/DDBJ databases">
        <authorList>
            <person name="Zhu J."/>
            <person name="Qi W."/>
            <person name="Song R."/>
        </authorList>
    </citation>
    <scope>NUCLEOTIDE SEQUENCE</scope>
</reference>
<dbReference type="InterPro" id="IPR023617">
    <property type="entry name" value="Tyr-tRNA-ligase_arc/euk-type"/>
</dbReference>
<evidence type="ECO:0000256" key="8">
    <source>
        <dbReference type="ARBA" id="ARBA00048248"/>
    </source>
</evidence>
<dbReference type="InterPro" id="IPR014729">
    <property type="entry name" value="Rossmann-like_a/b/a_fold"/>
</dbReference>
<keyword evidence="6 9" id="KW-0030">Aminoacyl-tRNA synthetase</keyword>
<dbReference type="NCBIfam" id="NF006330">
    <property type="entry name" value="PRK08560.1"/>
    <property type="match status" value="1"/>
</dbReference>
<keyword evidence="2 9" id="KW-0436">Ligase</keyword>
<dbReference type="GO" id="GO:0005737">
    <property type="term" value="C:cytoplasm"/>
    <property type="evidence" value="ECO:0007669"/>
    <property type="project" value="TreeGrafter"/>
</dbReference>
<dbReference type="GO" id="GO:0006437">
    <property type="term" value="P:tyrosyl-tRNA aminoacylation"/>
    <property type="evidence" value="ECO:0007669"/>
    <property type="project" value="InterPro"/>
</dbReference>
<dbReference type="Pfam" id="PF00579">
    <property type="entry name" value="tRNA-synt_1b"/>
    <property type="match status" value="1"/>
</dbReference>
<evidence type="ECO:0000256" key="1">
    <source>
        <dbReference type="ARBA" id="ARBA00013160"/>
    </source>
</evidence>
<dbReference type="SUPFAM" id="SSF52374">
    <property type="entry name" value="Nucleotidylyl transferase"/>
    <property type="match status" value="1"/>
</dbReference>
<dbReference type="InterPro" id="IPR050489">
    <property type="entry name" value="Tyr-tRNA_synthase"/>
</dbReference>
<dbReference type="EMBL" id="KP211848">
    <property type="protein sequence ID" value="ANV79688.1"/>
    <property type="molecule type" value="Genomic_DNA"/>
</dbReference>
<keyword evidence="5 9" id="KW-0648">Protein biosynthesis</keyword>
<evidence type="ECO:0000256" key="4">
    <source>
        <dbReference type="ARBA" id="ARBA00022840"/>
    </source>
</evidence>
<dbReference type="InterPro" id="IPR002305">
    <property type="entry name" value="aa-tRNA-synth_Ic"/>
</dbReference>
<reference evidence="10" key="2">
    <citation type="journal article" date="2015" name="ISME J.">
        <title>A new class of marine Euryarchaeota group II from the Mediterranean deep chlorophyll maximum.</title>
        <authorList>
            <person name="Martin-Cuadrado A.B."/>
            <person name="Garcia-Heredia I."/>
            <person name="Molto A.G."/>
            <person name="Lopez-Ubeda R."/>
            <person name="Kimes N."/>
            <person name="Lopez-Garcia P."/>
            <person name="Moreira D."/>
            <person name="Rodriguez-Valera F."/>
        </authorList>
    </citation>
    <scope>NUCLEOTIDE SEQUENCE</scope>
</reference>
<dbReference type="EC" id="6.1.1.1" evidence="1"/>
<keyword evidence="3 9" id="KW-0547">Nucleotide-binding</keyword>
<dbReference type="GO" id="GO:0004831">
    <property type="term" value="F:tyrosine-tRNA ligase activity"/>
    <property type="evidence" value="ECO:0007669"/>
    <property type="project" value="UniProtKB-EC"/>
</dbReference>
<evidence type="ECO:0000256" key="7">
    <source>
        <dbReference type="ARBA" id="ARBA00033323"/>
    </source>
</evidence>
<sequence>MNSDPLSNLDDEGRSKINRMFGGCEEIVGIGHVANVISGSSSHSGSNQLNAYIGLEPSGKAHLGWMILAETIDNLLAEKVNVTVLLADWHAWVNDKFSRDMEKISLAADYMSEVFRVLLNFPEEGDGPGQLRFIRASEMMDSGKYWERVLRCSKNMSLSRVRRTFSIMGRDEDSSDHDLSAFFYPALQSADIFELEIDIALGGMDQRKAHMYMREVADRNKWIKATCIHTPMLSGLKGASGRMDSYDHKMSKSDPNNAILLHDTPKKLEKKLRKAFLEIGNENSAVYEIARYVLIPRIGIINIEPKPEFGSPSSWENIDELISAINKGEVHPFDAKMAVARGLAEVLNPISEHFSSNNELLDNMNKITGSQ</sequence>
<name>A0A1B1TBN2_9ARCH</name>
<accession>A0A1B1TBN2</accession>
<dbReference type="PANTHER" id="PTHR46264">
    <property type="entry name" value="TYROSINE-TRNA LIGASE"/>
    <property type="match status" value="1"/>
</dbReference>
<dbReference type="Gene3D" id="1.10.240.10">
    <property type="entry name" value="Tyrosyl-Transfer RNA Synthetase"/>
    <property type="match status" value="1"/>
</dbReference>
<comment type="catalytic activity">
    <reaction evidence="8">
        <text>tRNA(Tyr) + L-tyrosine + ATP = L-tyrosyl-tRNA(Tyr) + AMP + diphosphate + H(+)</text>
        <dbReference type="Rhea" id="RHEA:10220"/>
        <dbReference type="Rhea" id="RHEA-COMP:9706"/>
        <dbReference type="Rhea" id="RHEA-COMP:9707"/>
        <dbReference type="ChEBI" id="CHEBI:15378"/>
        <dbReference type="ChEBI" id="CHEBI:30616"/>
        <dbReference type="ChEBI" id="CHEBI:33019"/>
        <dbReference type="ChEBI" id="CHEBI:58315"/>
        <dbReference type="ChEBI" id="CHEBI:78442"/>
        <dbReference type="ChEBI" id="CHEBI:78536"/>
        <dbReference type="ChEBI" id="CHEBI:456215"/>
        <dbReference type="EC" id="6.1.1.1"/>
    </reaction>
</comment>
<protein>
    <recommendedName>
        <fullName evidence="1">tyrosine--tRNA ligase</fullName>
        <ecNumber evidence="1">6.1.1.1</ecNumber>
    </recommendedName>
    <alternativeName>
        <fullName evidence="7">Tyrosyl-tRNA synthetase</fullName>
    </alternativeName>
</protein>
<evidence type="ECO:0000256" key="5">
    <source>
        <dbReference type="ARBA" id="ARBA00022917"/>
    </source>
</evidence>
<dbReference type="PANTHER" id="PTHR46264:SF4">
    <property type="entry name" value="TYROSINE--TRNA LIGASE, CYTOPLASMIC"/>
    <property type="match status" value="1"/>
</dbReference>